<evidence type="ECO:0000313" key="7">
    <source>
        <dbReference type="Proteomes" id="UP001166251"/>
    </source>
</evidence>
<keyword evidence="1" id="KW-0805">Transcription regulation</keyword>
<evidence type="ECO:0000256" key="1">
    <source>
        <dbReference type="ARBA" id="ARBA00023015"/>
    </source>
</evidence>
<accession>A0ABS7EHC8</accession>
<protein>
    <submittedName>
        <fullName evidence="6">TetR/AcrR family transcriptional regulator helix-turn-helix transcriptional regulator</fullName>
    </submittedName>
</protein>
<sequence length="193" mass="21607">MLASTKTILNAARQCLFQHGYSASSIAMISRYAGISRVTIHKQFGSKEQLLRALVRQEHHDHYSKLASFVEAHDDVWQQLEAMLLDWGRPLFEEITDQLVMSDLVKSCSDLCQDIFDAHAEVITEFVVAVLKRAELEQKIDFALQPLTPEEFADMLVVTAKAIFTISPMTGAKQALINNLAIYRAALTPKSVA</sequence>
<feature type="domain" description="HTH tetR-type" evidence="5">
    <location>
        <begin position="2"/>
        <end position="62"/>
    </location>
</feature>
<keyword evidence="2 4" id="KW-0238">DNA-binding</keyword>
<evidence type="ECO:0000256" key="4">
    <source>
        <dbReference type="PROSITE-ProRule" id="PRU00335"/>
    </source>
</evidence>
<evidence type="ECO:0000259" key="5">
    <source>
        <dbReference type="PROSITE" id="PS50977"/>
    </source>
</evidence>
<dbReference type="EMBL" id="JAHZSS010000014">
    <property type="protein sequence ID" value="MBW8191725.1"/>
    <property type="molecule type" value="Genomic_DNA"/>
</dbReference>
<dbReference type="Proteomes" id="UP001166251">
    <property type="component" value="Unassembled WGS sequence"/>
</dbReference>
<dbReference type="Pfam" id="PF00440">
    <property type="entry name" value="TetR_N"/>
    <property type="match status" value="1"/>
</dbReference>
<dbReference type="PANTHER" id="PTHR30055:SF234">
    <property type="entry name" value="HTH-TYPE TRANSCRIPTIONAL REGULATOR BETI"/>
    <property type="match status" value="1"/>
</dbReference>
<dbReference type="PANTHER" id="PTHR30055">
    <property type="entry name" value="HTH-TYPE TRANSCRIPTIONAL REGULATOR RUTR"/>
    <property type="match status" value="1"/>
</dbReference>
<reference evidence="6" key="1">
    <citation type="submission" date="2021-07" db="EMBL/GenBank/DDBJ databases">
        <title>Neiella marina sp. nov., isolated from the intestinal content of sea cucumber Apostichopus japonicus.</title>
        <authorList>
            <person name="Bai X."/>
        </authorList>
    </citation>
    <scope>NUCLEOTIDE SEQUENCE</scope>
    <source>
        <strain evidence="6">126</strain>
    </source>
</reference>
<dbReference type="PROSITE" id="PS50977">
    <property type="entry name" value="HTH_TETR_2"/>
    <property type="match status" value="1"/>
</dbReference>
<proteinExistence type="predicted"/>
<name>A0ABS7EHC8_9GAMM</name>
<evidence type="ECO:0000256" key="2">
    <source>
        <dbReference type="ARBA" id="ARBA00023125"/>
    </source>
</evidence>
<dbReference type="InterPro" id="IPR001647">
    <property type="entry name" value="HTH_TetR"/>
</dbReference>
<organism evidence="6 7">
    <name type="scientific">Neiella holothuriorum</name>
    <dbReference type="NCBI Taxonomy" id="2870530"/>
    <lineage>
        <taxon>Bacteria</taxon>
        <taxon>Pseudomonadati</taxon>
        <taxon>Pseudomonadota</taxon>
        <taxon>Gammaproteobacteria</taxon>
        <taxon>Alteromonadales</taxon>
        <taxon>Echinimonadaceae</taxon>
        <taxon>Neiella</taxon>
    </lineage>
</organism>
<dbReference type="PRINTS" id="PR00455">
    <property type="entry name" value="HTHTETR"/>
</dbReference>
<keyword evidence="7" id="KW-1185">Reference proteome</keyword>
<dbReference type="Gene3D" id="1.10.357.10">
    <property type="entry name" value="Tetracycline Repressor, domain 2"/>
    <property type="match status" value="1"/>
</dbReference>
<comment type="caution">
    <text evidence="6">The sequence shown here is derived from an EMBL/GenBank/DDBJ whole genome shotgun (WGS) entry which is preliminary data.</text>
</comment>
<evidence type="ECO:0000256" key="3">
    <source>
        <dbReference type="ARBA" id="ARBA00023163"/>
    </source>
</evidence>
<dbReference type="RefSeq" id="WP_220104402.1">
    <property type="nucleotide sequence ID" value="NZ_JAHZSS010000014.1"/>
</dbReference>
<keyword evidence="3" id="KW-0804">Transcription</keyword>
<evidence type="ECO:0000313" key="6">
    <source>
        <dbReference type="EMBL" id="MBW8191725.1"/>
    </source>
</evidence>
<gene>
    <name evidence="6" type="ORF">K0504_11830</name>
</gene>
<dbReference type="InterPro" id="IPR009057">
    <property type="entry name" value="Homeodomain-like_sf"/>
</dbReference>
<dbReference type="SUPFAM" id="SSF46689">
    <property type="entry name" value="Homeodomain-like"/>
    <property type="match status" value="1"/>
</dbReference>
<feature type="DNA-binding region" description="H-T-H motif" evidence="4">
    <location>
        <begin position="25"/>
        <end position="44"/>
    </location>
</feature>
<dbReference type="InterPro" id="IPR050109">
    <property type="entry name" value="HTH-type_TetR-like_transc_reg"/>
</dbReference>